<comment type="similarity">
    <text evidence="2">Belongs to the bZIP family.</text>
</comment>
<organism evidence="10 11">
    <name type="scientific">Tegillarca granosa</name>
    <name type="common">Malaysian cockle</name>
    <name type="synonym">Anadara granosa</name>
    <dbReference type="NCBI Taxonomy" id="220873"/>
    <lineage>
        <taxon>Eukaryota</taxon>
        <taxon>Metazoa</taxon>
        <taxon>Spiralia</taxon>
        <taxon>Lophotrochozoa</taxon>
        <taxon>Mollusca</taxon>
        <taxon>Bivalvia</taxon>
        <taxon>Autobranchia</taxon>
        <taxon>Pteriomorphia</taxon>
        <taxon>Arcoida</taxon>
        <taxon>Arcoidea</taxon>
        <taxon>Arcidae</taxon>
        <taxon>Tegillarca</taxon>
    </lineage>
</organism>
<name>A0ABQ9FM69_TEGGR</name>
<comment type="caution">
    <text evidence="10">The sequence shown here is derived from an EMBL/GenBank/DDBJ whole genome shotgun (WGS) entry which is preliminary data.</text>
</comment>
<evidence type="ECO:0000259" key="9">
    <source>
        <dbReference type="PROSITE" id="PS50217"/>
    </source>
</evidence>
<reference evidence="10 11" key="1">
    <citation type="submission" date="2022-12" db="EMBL/GenBank/DDBJ databases">
        <title>Chromosome-level genome of Tegillarca granosa.</title>
        <authorList>
            <person name="Kim J."/>
        </authorList>
    </citation>
    <scope>NUCLEOTIDE SEQUENCE [LARGE SCALE GENOMIC DNA]</scope>
    <source>
        <strain evidence="10">Teg-2019</strain>
        <tissue evidence="10">Adductor muscle</tissue>
    </source>
</reference>
<dbReference type="Pfam" id="PF00170">
    <property type="entry name" value="bZIP_1"/>
    <property type="match status" value="1"/>
</dbReference>
<sequence>MQRQTYFQLKMSYTSLGEMEEFNLFEDLLPMSSLTGLSESVEEVDGFGFLGNVFPGDSQIGKMAPKLADPCDNILDLLSIENAEDAFKDGWMENVDLSHFLDGMDTSEVLSHDQVASHTPTEESNKPNGAMNILHGLLTQPMKQITPPTSPEAQVAPELSQIDLLEVVTEESGLNLTEDIVEVESSLIHASDGDHLDTSYLNSAVVYDVSDSSSSVQNVELDTNSSVELDLSGSDYLIDSPLSADEIDSILSGSEPPSPSSMDDPDYFPEDIPNTSSNSLKATKTSKSKSKRSQVEPYDIPTEGLSKKEKKRIQNKNAAIRYRMKKKLESTQVQSEEDQLLEKNKKLKEQVEQIQREIEYMKNLMSDVCKAKGLKLKIVKK</sequence>
<dbReference type="PANTHER" id="PTHR13044:SF14">
    <property type="entry name" value="CRYPTOCEPHAL, ISOFORM A"/>
    <property type="match status" value="1"/>
</dbReference>
<evidence type="ECO:0000256" key="4">
    <source>
        <dbReference type="ARBA" id="ARBA00023125"/>
    </source>
</evidence>
<keyword evidence="3" id="KW-0805">Transcription regulation</keyword>
<dbReference type="PROSITE" id="PS00036">
    <property type="entry name" value="BZIP_BASIC"/>
    <property type="match status" value="1"/>
</dbReference>
<dbReference type="PROSITE" id="PS50217">
    <property type="entry name" value="BZIP"/>
    <property type="match status" value="1"/>
</dbReference>
<evidence type="ECO:0000256" key="8">
    <source>
        <dbReference type="SAM" id="MobiDB-lite"/>
    </source>
</evidence>
<gene>
    <name evidence="10" type="ORF">KUTeg_003439</name>
</gene>
<keyword evidence="4" id="KW-0238">DNA-binding</keyword>
<evidence type="ECO:0000256" key="2">
    <source>
        <dbReference type="ARBA" id="ARBA00007163"/>
    </source>
</evidence>
<keyword evidence="7" id="KW-0175">Coiled coil</keyword>
<keyword evidence="5" id="KW-0804">Transcription</keyword>
<dbReference type="InterPro" id="IPR004827">
    <property type="entry name" value="bZIP"/>
</dbReference>
<feature type="coiled-coil region" evidence="7">
    <location>
        <begin position="330"/>
        <end position="364"/>
    </location>
</feature>
<dbReference type="SMART" id="SM00338">
    <property type="entry name" value="BRLZ"/>
    <property type="match status" value="1"/>
</dbReference>
<keyword evidence="6" id="KW-0539">Nucleus</keyword>
<evidence type="ECO:0000256" key="3">
    <source>
        <dbReference type="ARBA" id="ARBA00023015"/>
    </source>
</evidence>
<evidence type="ECO:0000256" key="1">
    <source>
        <dbReference type="ARBA" id="ARBA00004123"/>
    </source>
</evidence>
<dbReference type="InterPro" id="IPR046347">
    <property type="entry name" value="bZIP_sf"/>
</dbReference>
<keyword evidence="11" id="KW-1185">Reference proteome</keyword>
<evidence type="ECO:0000313" key="10">
    <source>
        <dbReference type="EMBL" id="KAJ8318348.1"/>
    </source>
</evidence>
<dbReference type="CDD" id="cd14692">
    <property type="entry name" value="bZIP_ATF4"/>
    <property type="match status" value="1"/>
</dbReference>
<dbReference type="Gene3D" id="1.20.5.170">
    <property type="match status" value="1"/>
</dbReference>
<comment type="subcellular location">
    <subcellularLocation>
        <location evidence="1">Nucleus</location>
    </subcellularLocation>
</comment>
<evidence type="ECO:0000256" key="6">
    <source>
        <dbReference type="ARBA" id="ARBA00023242"/>
    </source>
</evidence>
<dbReference type="SUPFAM" id="SSF57959">
    <property type="entry name" value="Leucine zipper domain"/>
    <property type="match status" value="1"/>
</dbReference>
<feature type="region of interest" description="Disordered" evidence="8">
    <location>
        <begin position="247"/>
        <end position="311"/>
    </location>
</feature>
<evidence type="ECO:0000256" key="7">
    <source>
        <dbReference type="SAM" id="Coils"/>
    </source>
</evidence>
<dbReference type="EMBL" id="JARBDR010000214">
    <property type="protein sequence ID" value="KAJ8318348.1"/>
    <property type="molecule type" value="Genomic_DNA"/>
</dbReference>
<proteinExistence type="inferred from homology"/>
<protein>
    <recommendedName>
        <fullName evidence="9">BZIP domain-containing protein</fullName>
    </recommendedName>
</protein>
<dbReference type="PANTHER" id="PTHR13044">
    <property type="entry name" value="ACTIVATING TRANSCRIPTION FACTOR ATF 4/5"/>
    <property type="match status" value="1"/>
</dbReference>
<feature type="domain" description="BZIP" evidence="9">
    <location>
        <begin position="305"/>
        <end position="368"/>
    </location>
</feature>
<evidence type="ECO:0000256" key="5">
    <source>
        <dbReference type="ARBA" id="ARBA00023163"/>
    </source>
</evidence>
<accession>A0ABQ9FM69</accession>
<dbReference type="Proteomes" id="UP001217089">
    <property type="component" value="Unassembled WGS sequence"/>
</dbReference>
<evidence type="ECO:0000313" key="11">
    <source>
        <dbReference type="Proteomes" id="UP001217089"/>
    </source>
</evidence>